<accession>A0A2A2I948</accession>
<evidence type="ECO:0000313" key="2">
    <source>
        <dbReference type="Proteomes" id="UP000218887"/>
    </source>
</evidence>
<keyword evidence="2" id="KW-1185">Reference proteome</keyword>
<protein>
    <submittedName>
        <fullName evidence="1">Uncharacterized protein</fullName>
    </submittedName>
</protein>
<dbReference type="AlphaFoldDB" id="A0A2A2I948"/>
<proteinExistence type="predicted"/>
<gene>
    <name evidence="1" type="ORF">CIL05_20840</name>
</gene>
<dbReference type="Proteomes" id="UP000218887">
    <property type="component" value="Unassembled WGS sequence"/>
</dbReference>
<evidence type="ECO:0000313" key="1">
    <source>
        <dbReference type="EMBL" id="PAV27655.1"/>
    </source>
</evidence>
<organism evidence="1 2">
    <name type="scientific">Virgibacillus profundi</name>
    <dbReference type="NCBI Taxonomy" id="2024555"/>
    <lineage>
        <taxon>Bacteria</taxon>
        <taxon>Bacillati</taxon>
        <taxon>Bacillota</taxon>
        <taxon>Bacilli</taxon>
        <taxon>Bacillales</taxon>
        <taxon>Bacillaceae</taxon>
        <taxon>Virgibacillus</taxon>
    </lineage>
</organism>
<dbReference type="EMBL" id="NPOA01000024">
    <property type="protein sequence ID" value="PAV27655.1"/>
    <property type="molecule type" value="Genomic_DNA"/>
</dbReference>
<name>A0A2A2I948_9BACI</name>
<comment type="caution">
    <text evidence="1">The sequence shown here is derived from an EMBL/GenBank/DDBJ whole genome shotgun (WGS) entry which is preliminary data.</text>
</comment>
<reference evidence="1 2" key="1">
    <citation type="submission" date="2017-08" db="EMBL/GenBank/DDBJ databases">
        <title>Virgibacillus indicus sp. nov. and Virgibacillus profoundi sp. nov, two moderately halophilic bacteria isolated from marine sediment by using the Microfluidic Streak Plate.</title>
        <authorList>
            <person name="Xu B."/>
            <person name="Hu B."/>
            <person name="Wang J."/>
            <person name="Zhu Y."/>
            <person name="Huang L."/>
            <person name="Du W."/>
            <person name="Huang Y."/>
        </authorList>
    </citation>
    <scope>NUCLEOTIDE SEQUENCE [LARGE SCALE GENOMIC DNA]</scope>
    <source>
        <strain evidence="1 2">IO3-P3-H5</strain>
    </source>
</reference>
<sequence length="77" mass="9041">MVFIPTEKGYNVKKVSEKKMIDQIKEFDNNFPDGVYAIPRSSNEPRVKVRALYDYCKNRGITPADISEDEMEHFLKR</sequence>